<gene>
    <name evidence="2" type="ORF">CEPIT_LOCUS12998</name>
</gene>
<proteinExistence type="predicted"/>
<dbReference type="Proteomes" id="UP001152523">
    <property type="component" value="Unassembled WGS sequence"/>
</dbReference>
<protein>
    <submittedName>
        <fullName evidence="2">Uncharacterized protein</fullName>
    </submittedName>
</protein>
<reference evidence="2" key="1">
    <citation type="submission" date="2022-07" db="EMBL/GenBank/DDBJ databases">
        <authorList>
            <person name="Macas J."/>
            <person name="Novak P."/>
            <person name="Neumann P."/>
        </authorList>
    </citation>
    <scope>NUCLEOTIDE SEQUENCE</scope>
</reference>
<evidence type="ECO:0000313" key="2">
    <source>
        <dbReference type="EMBL" id="CAH9094769.1"/>
    </source>
</evidence>
<comment type="caution">
    <text evidence="2">The sequence shown here is derived from an EMBL/GenBank/DDBJ whole genome shotgun (WGS) entry which is preliminary data.</text>
</comment>
<keyword evidence="3" id="KW-1185">Reference proteome</keyword>
<evidence type="ECO:0000256" key="1">
    <source>
        <dbReference type="SAM" id="MobiDB-lite"/>
    </source>
</evidence>
<dbReference type="EMBL" id="CAMAPF010000082">
    <property type="protein sequence ID" value="CAH9094769.1"/>
    <property type="molecule type" value="Genomic_DNA"/>
</dbReference>
<accession>A0AAV0D7Q8</accession>
<evidence type="ECO:0000313" key="3">
    <source>
        <dbReference type="Proteomes" id="UP001152523"/>
    </source>
</evidence>
<organism evidence="2 3">
    <name type="scientific">Cuscuta epithymum</name>
    <dbReference type="NCBI Taxonomy" id="186058"/>
    <lineage>
        <taxon>Eukaryota</taxon>
        <taxon>Viridiplantae</taxon>
        <taxon>Streptophyta</taxon>
        <taxon>Embryophyta</taxon>
        <taxon>Tracheophyta</taxon>
        <taxon>Spermatophyta</taxon>
        <taxon>Magnoliopsida</taxon>
        <taxon>eudicotyledons</taxon>
        <taxon>Gunneridae</taxon>
        <taxon>Pentapetalae</taxon>
        <taxon>asterids</taxon>
        <taxon>lamiids</taxon>
        <taxon>Solanales</taxon>
        <taxon>Convolvulaceae</taxon>
        <taxon>Cuscuteae</taxon>
        <taxon>Cuscuta</taxon>
        <taxon>Cuscuta subgen. Cuscuta</taxon>
    </lineage>
</organism>
<name>A0AAV0D7Q8_9ASTE</name>
<dbReference type="AlphaFoldDB" id="A0AAV0D7Q8"/>
<feature type="region of interest" description="Disordered" evidence="1">
    <location>
        <begin position="1"/>
        <end position="41"/>
    </location>
</feature>
<sequence length="106" mass="11547">MAGEAGNNGNGERRKINDPSPPYYLSRGRGSTGRGRGRMAGCHALHVGDGRKELAAPQESSNAVLHKPGFTDEEWQTLLKLMEKCKTTPTEEKLSGPTYEDTDWSG</sequence>
<feature type="region of interest" description="Disordered" evidence="1">
    <location>
        <begin position="86"/>
        <end position="106"/>
    </location>
</feature>